<organism evidence="2 3">
    <name type="scientific">Blautia hominis</name>
    <dbReference type="NCBI Taxonomy" id="2025493"/>
    <lineage>
        <taxon>Bacteria</taxon>
        <taxon>Bacillati</taxon>
        <taxon>Bacillota</taxon>
        <taxon>Clostridia</taxon>
        <taxon>Lachnospirales</taxon>
        <taxon>Lachnospiraceae</taxon>
        <taxon>Blautia</taxon>
    </lineage>
</organism>
<dbReference type="RefSeq" id="WP_171286774.1">
    <property type="nucleotide sequence ID" value="NZ_BAABYW010000001.1"/>
</dbReference>
<evidence type="ECO:0000313" key="3">
    <source>
        <dbReference type="Proteomes" id="UP001600943"/>
    </source>
</evidence>
<sequence length="141" mass="16808">MRRVFVYGTLRVGMYNYEYYYKAHDTFRRYAYVKGSLHAIRGKAYPALTIGDEMVLGEIHEVPDDVQNEVDLMEGFFGEDRIENEYDKVFCTIYDDLGEEIDHLPVYFYNLRNPENRKLVGDVISCNDYVKYLEIRKTEER</sequence>
<evidence type="ECO:0000313" key="2">
    <source>
        <dbReference type="EMBL" id="GAA6405969.1"/>
    </source>
</evidence>
<dbReference type="EMBL" id="BAABYW010000001">
    <property type="protein sequence ID" value="GAA6405969.1"/>
    <property type="molecule type" value="Genomic_DNA"/>
</dbReference>
<name>A0ABQ0B3D5_9FIRM</name>
<dbReference type="Proteomes" id="UP001600943">
    <property type="component" value="Unassembled WGS sequence"/>
</dbReference>
<feature type="domain" description="Gamma-glutamylcyclotransferase AIG2-like" evidence="1">
    <location>
        <begin position="4"/>
        <end position="119"/>
    </location>
</feature>
<dbReference type="Pfam" id="PF06094">
    <property type="entry name" value="GGACT"/>
    <property type="match status" value="1"/>
</dbReference>
<gene>
    <name evidence="2" type="ORF">K040078D81_00860</name>
</gene>
<dbReference type="CDD" id="cd06661">
    <property type="entry name" value="GGCT_like"/>
    <property type="match status" value="1"/>
</dbReference>
<dbReference type="InterPro" id="IPR013024">
    <property type="entry name" value="GGCT-like"/>
</dbReference>
<protein>
    <submittedName>
        <fullName evidence="2">Gamma-glutamylcyclotransferase</fullName>
    </submittedName>
</protein>
<keyword evidence="3" id="KW-1185">Reference proteome</keyword>
<dbReference type="SUPFAM" id="SSF110857">
    <property type="entry name" value="Gamma-glutamyl cyclotransferase-like"/>
    <property type="match status" value="1"/>
</dbReference>
<reference evidence="2 3" key="1">
    <citation type="submission" date="2024-04" db="EMBL/GenBank/DDBJ databases">
        <title>Defined microbial consortia suppress multidrug-resistant proinflammatory Enterobacteriaceae via ecological control.</title>
        <authorList>
            <person name="Furuichi M."/>
            <person name="Kawaguchi T."/>
            <person name="Pust M."/>
            <person name="Yasuma K."/>
            <person name="Plichta D."/>
            <person name="Hasegawa N."/>
            <person name="Ohya T."/>
            <person name="Bhattarai S."/>
            <person name="Sasajima S."/>
            <person name="Aoto Y."/>
            <person name="Tuganbaev T."/>
            <person name="Yaginuma M."/>
            <person name="Ueda M."/>
            <person name="Okahashi N."/>
            <person name="Amafuji K."/>
            <person name="Kiridooshi Y."/>
            <person name="Sugita K."/>
            <person name="Strazar M."/>
            <person name="Skelly A."/>
            <person name="Suda W."/>
            <person name="Hattori M."/>
            <person name="Nakamoto N."/>
            <person name="Caballero S."/>
            <person name="Norman J."/>
            <person name="Olle B."/>
            <person name="Tanoue T."/>
            <person name="Arita M."/>
            <person name="Bucci V."/>
            <person name="Atarashi K."/>
            <person name="Xavier R."/>
            <person name="Honda K."/>
        </authorList>
    </citation>
    <scope>NUCLEOTIDE SEQUENCE [LARGE SCALE GENOMIC DNA]</scope>
    <source>
        <strain evidence="3">k04-0078-D8-1</strain>
    </source>
</reference>
<comment type="caution">
    <text evidence="2">The sequence shown here is derived from an EMBL/GenBank/DDBJ whole genome shotgun (WGS) entry which is preliminary data.</text>
</comment>
<dbReference type="Gene3D" id="3.10.490.10">
    <property type="entry name" value="Gamma-glutamyl cyclotransferase-like"/>
    <property type="match status" value="1"/>
</dbReference>
<proteinExistence type="predicted"/>
<evidence type="ECO:0000259" key="1">
    <source>
        <dbReference type="Pfam" id="PF06094"/>
    </source>
</evidence>
<dbReference type="InterPro" id="IPR009288">
    <property type="entry name" value="AIG2-like_dom"/>
</dbReference>
<dbReference type="InterPro" id="IPR036568">
    <property type="entry name" value="GGCT-like_sf"/>
</dbReference>
<accession>A0ABQ0B3D5</accession>